<dbReference type="AlphaFoldDB" id="A0ABD2BK52"/>
<gene>
    <name evidence="2" type="ORF">V1477_015226</name>
</gene>
<protein>
    <submittedName>
        <fullName evidence="2">Uncharacterized protein</fullName>
    </submittedName>
</protein>
<comment type="caution">
    <text evidence="2">The sequence shown here is derived from an EMBL/GenBank/DDBJ whole genome shotgun (WGS) entry which is preliminary data.</text>
</comment>
<evidence type="ECO:0000256" key="1">
    <source>
        <dbReference type="SAM" id="Phobius"/>
    </source>
</evidence>
<evidence type="ECO:0000313" key="2">
    <source>
        <dbReference type="EMBL" id="KAL2732985.1"/>
    </source>
</evidence>
<accession>A0ABD2BK52</accession>
<dbReference type="Proteomes" id="UP001607303">
    <property type="component" value="Unassembled WGS sequence"/>
</dbReference>
<name>A0ABD2BK52_VESMC</name>
<dbReference type="EMBL" id="JAYRBN010000075">
    <property type="protein sequence ID" value="KAL2732985.1"/>
    <property type="molecule type" value="Genomic_DNA"/>
</dbReference>
<keyword evidence="3" id="KW-1185">Reference proteome</keyword>
<keyword evidence="1" id="KW-0472">Membrane</keyword>
<proteinExistence type="predicted"/>
<evidence type="ECO:0000313" key="3">
    <source>
        <dbReference type="Proteomes" id="UP001607303"/>
    </source>
</evidence>
<feature type="transmembrane region" description="Helical" evidence="1">
    <location>
        <begin position="107"/>
        <end position="127"/>
    </location>
</feature>
<keyword evidence="1" id="KW-0812">Transmembrane</keyword>
<sequence length="140" mass="16938">MNVDSTLYYMIEKILRIDINDITLCFLYYYFIEHNLPTVYMYYKYVEVFKFLSPYTLCIKLNIRNSKRSINIYAAIDISILILKIRKIKVFLFSNNSMLLKTFRLEVIYFIVSQETFIMIVSFIFNIESITNYKLLILYC</sequence>
<reference evidence="2 3" key="1">
    <citation type="journal article" date="2024" name="Ann. Entomol. Soc. Am.">
        <title>Genomic analyses of the southern and eastern yellowjacket wasps (Hymenoptera: Vespidae) reveal evolutionary signatures of social life.</title>
        <authorList>
            <person name="Catto M.A."/>
            <person name="Caine P.B."/>
            <person name="Orr S.E."/>
            <person name="Hunt B.G."/>
            <person name="Goodisman M.A.D."/>
        </authorList>
    </citation>
    <scope>NUCLEOTIDE SEQUENCE [LARGE SCALE GENOMIC DNA]</scope>
    <source>
        <strain evidence="2">232</strain>
        <tissue evidence="2">Head and thorax</tissue>
    </source>
</reference>
<keyword evidence="1" id="KW-1133">Transmembrane helix</keyword>
<organism evidence="2 3">
    <name type="scientific">Vespula maculifrons</name>
    <name type="common">Eastern yellow jacket</name>
    <name type="synonym">Wasp</name>
    <dbReference type="NCBI Taxonomy" id="7453"/>
    <lineage>
        <taxon>Eukaryota</taxon>
        <taxon>Metazoa</taxon>
        <taxon>Ecdysozoa</taxon>
        <taxon>Arthropoda</taxon>
        <taxon>Hexapoda</taxon>
        <taxon>Insecta</taxon>
        <taxon>Pterygota</taxon>
        <taxon>Neoptera</taxon>
        <taxon>Endopterygota</taxon>
        <taxon>Hymenoptera</taxon>
        <taxon>Apocrita</taxon>
        <taxon>Aculeata</taxon>
        <taxon>Vespoidea</taxon>
        <taxon>Vespidae</taxon>
        <taxon>Vespinae</taxon>
        <taxon>Vespula</taxon>
    </lineage>
</organism>